<dbReference type="RefSeq" id="WP_348520244.1">
    <property type="nucleotide sequence ID" value="NZ_BSUJ01000001.1"/>
</dbReference>
<sequence length="75" mass="8098">MASLDERILDDPDELAARDSLGHLRALATAGAQVREAIARTTEAGIDRLAGEERPGRCCSRRSARPRSCPPPSTR</sequence>
<name>A0ABQ6HJ83_9MICO</name>
<feature type="region of interest" description="Disordered" evidence="1">
    <location>
        <begin position="46"/>
        <end position="75"/>
    </location>
</feature>
<keyword evidence="3" id="KW-1185">Reference proteome</keyword>
<organism evidence="2 3">
    <name type="scientific">Arsenicicoccus piscis</name>
    <dbReference type="NCBI Taxonomy" id="673954"/>
    <lineage>
        <taxon>Bacteria</taxon>
        <taxon>Bacillati</taxon>
        <taxon>Actinomycetota</taxon>
        <taxon>Actinomycetes</taxon>
        <taxon>Micrococcales</taxon>
        <taxon>Intrasporangiaceae</taxon>
        <taxon>Arsenicicoccus</taxon>
    </lineage>
</organism>
<accession>A0ABQ6HJ83</accession>
<dbReference type="Proteomes" id="UP001157109">
    <property type="component" value="Unassembled WGS sequence"/>
</dbReference>
<feature type="compositionally biased region" description="Basic and acidic residues" evidence="1">
    <location>
        <begin position="46"/>
        <end position="56"/>
    </location>
</feature>
<comment type="caution">
    <text evidence="2">The sequence shown here is derived from an EMBL/GenBank/DDBJ whole genome shotgun (WGS) entry which is preliminary data.</text>
</comment>
<evidence type="ECO:0000313" key="3">
    <source>
        <dbReference type="Proteomes" id="UP001157109"/>
    </source>
</evidence>
<protein>
    <submittedName>
        <fullName evidence="2">Uncharacterized protein</fullName>
    </submittedName>
</protein>
<evidence type="ECO:0000256" key="1">
    <source>
        <dbReference type="SAM" id="MobiDB-lite"/>
    </source>
</evidence>
<dbReference type="EMBL" id="BSUJ01000001">
    <property type="protein sequence ID" value="GMA18538.1"/>
    <property type="molecule type" value="Genomic_DNA"/>
</dbReference>
<proteinExistence type="predicted"/>
<reference evidence="3" key="1">
    <citation type="journal article" date="2019" name="Int. J. Syst. Evol. Microbiol.">
        <title>The Global Catalogue of Microorganisms (GCM) 10K type strain sequencing project: providing services to taxonomists for standard genome sequencing and annotation.</title>
        <authorList>
            <consortium name="The Broad Institute Genomics Platform"/>
            <consortium name="The Broad Institute Genome Sequencing Center for Infectious Disease"/>
            <person name="Wu L."/>
            <person name="Ma J."/>
        </authorList>
    </citation>
    <scope>NUCLEOTIDE SEQUENCE [LARGE SCALE GENOMIC DNA]</scope>
    <source>
        <strain evidence="3">NBRC 105830</strain>
    </source>
</reference>
<evidence type="ECO:0000313" key="2">
    <source>
        <dbReference type="EMBL" id="GMA18538.1"/>
    </source>
</evidence>
<gene>
    <name evidence="2" type="ORF">GCM10025862_05590</name>
</gene>